<comment type="caution">
    <text evidence="1">The sequence shown here is derived from an EMBL/GenBank/DDBJ whole genome shotgun (WGS) entry which is preliminary data.</text>
</comment>
<dbReference type="EMBL" id="LEKT01000007">
    <property type="protein sequence ID" value="KMO87308.1"/>
    <property type="molecule type" value="Genomic_DNA"/>
</dbReference>
<protein>
    <recommendedName>
        <fullName evidence="3">Metallo-beta-lactamase domain-containing protein</fullName>
    </recommendedName>
</protein>
<dbReference type="OrthoDB" id="9789133at2"/>
<dbReference type="AlphaFoldDB" id="A0A0J6WYH0"/>
<dbReference type="PATRIC" id="fig|1122219.3.peg.2828"/>
<evidence type="ECO:0000313" key="2">
    <source>
        <dbReference type="Proteomes" id="UP000036503"/>
    </source>
</evidence>
<accession>A0A0J6WYH0</accession>
<dbReference type="STRING" id="39029.BSR42_01745"/>
<dbReference type="InParanoid" id="A0A0J6WYH0"/>
<dbReference type="Gene3D" id="3.60.15.10">
    <property type="entry name" value="Ribonuclease Z/Hydroxyacylglutathione hydrolase-like"/>
    <property type="match status" value="1"/>
</dbReference>
<organism evidence="1 2">
    <name type="scientific">Megasphaera cerevisiae DSM 20462</name>
    <dbReference type="NCBI Taxonomy" id="1122219"/>
    <lineage>
        <taxon>Bacteria</taxon>
        <taxon>Bacillati</taxon>
        <taxon>Bacillota</taxon>
        <taxon>Negativicutes</taxon>
        <taxon>Veillonellales</taxon>
        <taxon>Veillonellaceae</taxon>
        <taxon>Megasphaera</taxon>
    </lineage>
</organism>
<reference evidence="1 2" key="1">
    <citation type="submission" date="2015-06" db="EMBL/GenBank/DDBJ databases">
        <title>Draft genome sequence of beer spoilage bacterium Megasphaera cerevisiae type strain 20462.</title>
        <authorList>
            <person name="Kutumbaka K."/>
            <person name="Pasmowitz J."/>
            <person name="Mategko J."/>
            <person name="Reyes D."/>
            <person name="Friedrich A."/>
            <person name="Han S."/>
            <person name="Martens-Habbena W."/>
            <person name="Neal-McKinney J."/>
            <person name="Janagama H.K."/>
            <person name="Nadala C."/>
            <person name="Samadpour M."/>
        </authorList>
    </citation>
    <scope>NUCLEOTIDE SEQUENCE [LARGE SCALE GENOMIC DNA]</scope>
    <source>
        <strain evidence="1 2">DSM 20462</strain>
    </source>
</reference>
<gene>
    <name evidence="1" type="ORF">AB840_03655</name>
</gene>
<name>A0A0J6WYH0_9FIRM</name>
<dbReference type="RefSeq" id="WP_048513466.1">
    <property type="nucleotide sequence ID" value="NZ_FUXD01000005.1"/>
</dbReference>
<evidence type="ECO:0008006" key="3">
    <source>
        <dbReference type="Google" id="ProtNLM"/>
    </source>
</evidence>
<dbReference type="InterPro" id="IPR036866">
    <property type="entry name" value="RibonucZ/Hydroxyglut_hydro"/>
</dbReference>
<sequence>MKITLVGNAGIYMRDKQHSILIDGLYGGNEFFNQRPSEVCEAAVGRGHVFRNIKNLLVTHRHEDHFSSYYVNSYIQSNEVVHAYIPRISRSSLKYEDTGIVMAEGTDTRIHCVGSKDELIFYDELAGGGWAVFFKTPHMGGAAFAVIHYSIALLLHGKSYLFMGDTDWSYSVRNVRSLLQGTQLKGIFVNPLAYADRRRKEWLAGLGCCPRVLLYHIPFADDDVSGIRSLADSETSFYTLKDGYALKENRQTVFVN</sequence>
<keyword evidence="2" id="KW-1185">Reference proteome</keyword>
<proteinExistence type="predicted"/>
<dbReference type="Proteomes" id="UP000036503">
    <property type="component" value="Unassembled WGS sequence"/>
</dbReference>
<dbReference type="SUPFAM" id="SSF56281">
    <property type="entry name" value="Metallo-hydrolase/oxidoreductase"/>
    <property type="match status" value="1"/>
</dbReference>
<evidence type="ECO:0000313" key="1">
    <source>
        <dbReference type="EMBL" id="KMO87308.1"/>
    </source>
</evidence>